<keyword evidence="5" id="KW-1185">Reference proteome</keyword>
<protein>
    <submittedName>
        <fullName evidence="4">OLC1v1035422C1</fullName>
    </submittedName>
</protein>
<feature type="repeat" description="PPR" evidence="3">
    <location>
        <begin position="385"/>
        <end position="419"/>
    </location>
</feature>
<comment type="similarity">
    <text evidence="1">Belongs to the PPR family. P subfamily.</text>
</comment>
<proteinExistence type="inferred from homology"/>
<evidence type="ECO:0000313" key="5">
    <source>
        <dbReference type="Proteomes" id="UP001161247"/>
    </source>
</evidence>
<feature type="repeat" description="PPR" evidence="3">
    <location>
        <begin position="246"/>
        <end position="280"/>
    </location>
</feature>
<feature type="repeat" description="PPR" evidence="3">
    <location>
        <begin position="735"/>
        <end position="769"/>
    </location>
</feature>
<dbReference type="NCBIfam" id="TIGR00756">
    <property type="entry name" value="PPR"/>
    <property type="match status" value="6"/>
</dbReference>
<dbReference type="Pfam" id="PF01535">
    <property type="entry name" value="PPR"/>
    <property type="match status" value="6"/>
</dbReference>
<dbReference type="PANTHER" id="PTHR47936:SF1">
    <property type="entry name" value="PENTATRICOPEPTIDE REPEAT-CONTAINING PROTEIN GUN1, CHLOROPLASTIC"/>
    <property type="match status" value="1"/>
</dbReference>
<organism evidence="4 5">
    <name type="scientific">Oldenlandia corymbosa var. corymbosa</name>
    <dbReference type="NCBI Taxonomy" id="529605"/>
    <lineage>
        <taxon>Eukaryota</taxon>
        <taxon>Viridiplantae</taxon>
        <taxon>Streptophyta</taxon>
        <taxon>Embryophyta</taxon>
        <taxon>Tracheophyta</taxon>
        <taxon>Spermatophyta</taxon>
        <taxon>Magnoliopsida</taxon>
        <taxon>eudicotyledons</taxon>
        <taxon>Gunneridae</taxon>
        <taxon>Pentapetalae</taxon>
        <taxon>asterids</taxon>
        <taxon>lamiids</taxon>
        <taxon>Gentianales</taxon>
        <taxon>Rubiaceae</taxon>
        <taxon>Rubioideae</taxon>
        <taxon>Spermacoceae</taxon>
        <taxon>Hedyotis-Oldenlandia complex</taxon>
        <taxon>Oldenlandia</taxon>
    </lineage>
</organism>
<dbReference type="InterPro" id="IPR002885">
    <property type="entry name" value="PPR_rpt"/>
</dbReference>
<dbReference type="Proteomes" id="UP001161247">
    <property type="component" value="Chromosome 3"/>
</dbReference>
<feature type="repeat" description="PPR" evidence="3">
    <location>
        <begin position="420"/>
        <end position="454"/>
    </location>
</feature>
<feature type="repeat" description="PPR" evidence="3">
    <location>
        <begin position="210"/>
        <end position="245"/>
    </location>
</feature>
<dbReference type="AlphaFoldDB" id="A0AAV1CW33"/>
<feature type="repeat" description="PPR" evidence="3">
    <location>
        <begin position="804"/>
        <end position="838"/>
    </location>
</feature>
<reference evidence="4" key="1">
    <citation type="submission" date="2023-03" db="EMBL/GenBank/DDBJ databases">
        <authorList>
            <person name="Julca I."/>
        </authorList>
    </citation>
    <scope>NUCLEOTIDE SEQUENCE</scope>
</reference>
<accession>A0AAV1CW33</accession>
<name>A0AAV1CW33_OLDCO</name>
<dbReference type="Gene3D" id="1.25.40.10">
    <property type="entry name" value="Tetratricopeptide repeat domain"/>
    <property type="match status" value="5"/>
</dbReference>
<dbReference type="FunFam" id="1.25.40.10:FF:003613">
    <property type="entry name" value="Pentatricopeptide repeat-containing protein At3g23020"/>
    <property type="match status" value="1"/>
</dbReference>
<sequence length="941" mass="106901">MASLKLSVSLDNSSTKPNCTVNSFRVLGQFSISLFPGTCGVCTVKPFCNLQPIKVSQVLTEFSDDSELSSVELVSVDSVISHSSSDVVSETSNSKRSSFKGSSRKSSVRVWRRFRNVKKLRKDSNLSSISCENSGGGSGDGGTGSIANKYVLINSLLDNEIAEDFDLSTLESELSLERCNAILKQLENSDDDKAFRFFEWMKENGRLRNNLDAYNLIFRVLGRKGDWYRAEKMIEEIIMESGCELNCQIFNTIIYACHKGGLTDLGTKWFHMMLENGVRPNVATFGMLMSLYQKHWKVEEAEFTFSRMRDLSIVCHSAYSAMITIYTRMRFYDKAEEVIGFLRKDEVILNLENWLVVLNAYSQQGKLGEAEKELVSMGRAGFAPNIIAYNTLITGYGKLSNMAAAQRLCNELEKVGLQPDATTCRSMIEGWGRVNNYKEAKWYYEKLKSLGVMPNSANLFTMINLQAKNEDEEGILSTIDDMMKIGCQKSSVLGIVLQAYEKAERFEKVSSILKGSLYDHALKNQTSCSILVLAYVKNGLINDALEVLAEKQWKDSVFEDNLYHLAICTCKELGHLENACRIFTFMPKAKGKPNLHICCTMIDIFSTMCLFNEAENIYLKLKQSGISLDMIAFSVVIRMYAKSGALEKACLVIEAMEEQKNLVPDVYLLRDMFRIYQRCAMLDKLKDLYYRALKTGVVWDQEMYNCVINCCARALPVDELSKLFDEMLQHGYAPNIIAINVMLDVYGKSGLFKRARKLFWMAKKRGLIDDVSYNTMIAAYGQIKDFKNMSATVRTMEFNGLSVSLEAYNCMLDAYGKKGEMEKFRDILRRMKDSRCVWDSYTYNIMINIYGEQKWVDELSGVLLELRELQLGLDLCGYNTLIKAYGIAGMVEDAVELVKEMREKGIEPDRVTYTNLINALRKNDMFLEAVKWSLWMKQMGL</sequence>
<feature type="repeat" description="PPR" evidence="3">
    <location>
        <begin position="350"/>
        <end position="384"/>
    </location>
</feature>
<feature type="repeat" description="PPR" evidence="3">
    <location>
        <begin position="700"/>
        <end position="734"/>
    </location>
</feature>
<dbReference type="Pfam" id="PF13041">
    <property type="entry name" value="PPR_2"/>
    <property type="match status" value="3"/>
</dbReference>
<dbReference type="SUPFAM" id="SSF81901">
    <property type="entry name" value="HCP-like"/>
    <property type="match status" value="1"/>
</dbReference>
<dbReference type="InterPro" id="IPR011990">
    <property type="entry name" value="TPR-like_helical_dom_sf"/>
</dbReference>
<gene>
    <name evidence="4" type="ORF">OLC1_LOCUS8877</name>
</gene>
<evidence type="ECO:0000256" key="3">
    <source>
        <dbReference type="PROSITE-ProRule" id="PRU00708"/>
    </source>
</evidence>
<evidence type="ECO:0000256" key="1">
    <source>
        <dbReference type="ARBA" id="ARBA00007626"/>
    </source>
</evidence>
<evidence type="ECO:0000313" key="4">
    <source>
        <dbReference type="EMBL" id="CAI9098728.1"/>
    </source>
</evidence>
<dbReference type="Pfam" id="PF13812">
    <property type="entry name" value="PPR_3"/>
    <property type="match status" value="2"/>
</dbReference>
<dbReference type="EMBL" id="OX459120">
    <property type="protein sequence ID" value="CAI9098728.1"/>
    <property type="molecule type" value="Genomic_DNA"/>
</dbReference>
<dbReference type="PROSITE" id="PS51375">
    <property type="entry name" value="PPR"/>
    <property type="match status" value="10"/>
</dbReference>
<keyword evidence="2" id="KW-0677">Repeat</keyword>
<feature type="repeat" description="PPR" evidence="3">
    <location>
        <begin position="874"/>
        <end position="908"/>
    </location>
</feature>
<feature type="repeat" description="PPR" evidence="3">
    <location>
        <begin position="909"/>
        <end position="941"/>
    </location>
</feature>
<evidence type="ECO:0000256" key="2">
    <source>
        <dbReference type="ARBA" id="ARBA00022737"/>
    </source>
</evidence>
<dbReference type="PANTHER" id="PTHR47936">
    <property type="entry name" value="PPR_LONG DOMAIN-CONTAINING PROTEIN"/>
    <property type="match status" value="1"/>
</dbReference>